<accession>A0A238XKB6</accession>
<protein>
    <submittedName>
        <fullName evidence="1">Uncharacterized protein</fullName>
    </submittedName>
</protein>
<dbReference type="RefSeq" id="WP_089378150.1">
    <property type="nucleotide sequence ID" value="NZ_FZNX01000003.1"/>
</dbReference>
<dbReference type="AlphaFoldDB" id="A0A238XKB6"/>
<reference evidence="2" key="1">
    <citation type="submission" date="2017-06" db="EMBL/GenBank/DDBJ databases">
        <authorList>
            <person name="Varghese N."/>
            <person name="Submissions S."/>
        </authorList>
    </citation>
    <scope>NUCLEOTIDE SEQUENCE [LARGE SCALE GENOMIC DNA]</scope>
    <source>
        <strain evidence="2">DSM 27993</strain>
    </source>
</reference>
<dbReference type="EMBL" id="FZNX01000003">
    <property type="protein sequence ID" value="SNR58409.1"/>
    <property type="molecule type" value="Genomic_DNA"/>
</dbReference>
<gene>
    <name evidence="1" type="ORF">SAMN04488111_1832</name>
</gene>
<name>A0A238XKB6_9FLAO</name>
<evidence type="ECO:0000313" key="2">
    <source>
        <dbReference type="Proteomes" id="UP000198412"/>
    </source>
</evidence>
<sequence length="588" mass="68073">MSYEKILMGNLRIHYPGLVKTIQELAIQLSKSGEILNRRGLVSYLNLKYDDLDLKEGLFIKNLLKDAYTNSLHSKTISDAIIYNFKENIGNDRIYNPDRIFINCSSLSFTDEYQMSFSNNVNLIEKSIHLIKDNNSVGVINNLLKSNEEIREDEVFSITGSSKVDAAYKYGREIVSGYKKLIEEYEHIKDLNLNVISDFEFLRNELKLLREDLIQLLIDLFGDRIKQTNPDLFDFNSVEWLDFEDAWEKIDLYFLSLNKDLEIFDEAFNAQMKTLLNTGLSSGKKIFDNTLNTFEKSGAISKKDIKGKVSGAIVGLAIDATFSVLKSRSESKKTVAKIYRDIELIKEQMHNDSEKIISDILRLGGLYSKLKDKLIPSFKLFIDSISQIVITDIKPLYTEILTIGNVNELRDKNSKLLKEKRDIERELVDIKWNFRFIDEEKEKYVKLLSNSNFEYNYIFTIRPKKPSTLYSIISLGNGNKLYNEVEKEWKENCEPFVELYKSWEVALKDEDVLKKIAENDITLLEERKLKLEGLLKENSFKIFNQFSESNYSKDKLEALMKSVKIISDASKTVLSAELKKKEVSLSFN</sequence>
<dbReference type="OrthoDB" id="1077926at2"/>
<evidence type="ECO:0000313" key="1">
    <source>
        <dbReference type="EMBL" id="SNR58409.1"/>
    </source>
</evidence>
<organism evidence="1 2">
    <name type="scientific">Lutibacter flavus</name>
    <dbReference type="NCBI Taxonomy" id="691689"/>
    <lineage>
        <taxon>Bacteria</taxon>
        <taxon>Pseudomonadati</taxon>
        <taxon>Bacteroidota</taxon>
        <taxon>Flavobacteriia</taxon>
        <taxon>Flavobacteriales</taxon>
        <taxon>Flavobacteriaceae</taxon>
        <taxon>Lutibacter</taxon>
    </lineage>
</organism>
<keyword evidence="2" id="KW-1185">Reference proteome</keyword>
<dbReference type="Proteomes" id="UP000198412">
    <property type="component" value="Unassembled WGS sequence"/>
</dbReference>
<proteinExistence type="predicted"/>